<dbReference type="AlphaFoldDB" id="A0A9E8CIU4"/>
<organism evidence="2">
    <name type="scientific">Bosea sp. NBC_00436</name>
    <dbReference type="NCBI Taxonomy" id="2969620"/>
    <lineage>
        <taxon>Bacteria</taxon>
        <taxon>Pseudomonadati</taxon>
        <taxon>Pseudomonadota</taxon>
        <taxon>Alphaproteobacteria</taxon>
        <taxon>Hyphomicrobiales</taxon>
        <taxon>Boseaceae</taxon>
        <taxon>Bosea</taxon>
    </lineage>
</organism>
<evidence type="ECO:0000256" key="1">
    <source>
        <dbReference type="SAM" id="MobiDB-lite"/>
    </source>
</evidence>
<accession>A0A9E8CIU4</accession>
<feature type="region of interest" description="Disordered" evidence="1">
    <location>
        <begin position="1"/>
        <end position="26"/>
    </location>
</feature>
<gene>
    <name evidence="2" type="ORF">NWE54_15150</name>
</gene>
<protein>
    <submittedName>
        <fullName evidence="2">Uncharacterized protein</fullName>
    </submittedName>
</protein>
<proteinExistence type="predicted"/>
<name>A0A9E8CIU4_9HYPH</name>
<sequence length="103" mass="11531">MQDDNLVAAEPARHVTRADAGADTPGHLGQHLVAAAMPEGVVHELEIIEIDKEHRDIHAIGAVAREFMFKAFEQKSAREQAGQRIMRRAMHQSRNDIPQLFDL</sequence>
<dbReference type="EMBL" id="CP102774">
    <property type="protein sequence ID" value="UZF85167.1"/>
    <property type="molecule type" value="Genomic_DNA"/>
</dbReference>
<reference evidence="2" key="1">
    <citation type="submission" date="2022-08" db="EMBL/GenBank/DDBJ databases">
        <title>Complete Genome Sequences of 2 Bosea sp. soil isolates.</title>
        <authorList>
            <person name="Alvarez Arevalo M."/>
            <person name="Sterndorff E.B."/>
            <person name="Faurdal D."/>
            <person name="Joergensen T.S."/>
            <person name="Weber T."/>
        </authorList>
    </citation>
    <scope>NUCLEOTIDE SEQUENCE</scope>
    <source>
        <strain evidence="2">NBC_00436</strain>
    </source>
</reference>
<evidence type="ECO:0000313" key="2">
    <source>
        <dbReference type="EMBL" id="UZF85167.1"/>
    </source>
</evidence>